<evidence type="ECO:0000313" key="8">
    <source>
        <dbReference type="EMBL" id="OGG16889.1"/>
    </source>
</evidence>
<evidence type="ECO:0000313" key="9">
    <source>
        <dbReference type="Proteomes" id="UP000176253"/>
    </source>
</evidence>
<protein>
    <recommendedName>
        <fullName evidence="7">tRNA/rRNA methyltransferase SpoU type domain-containing protein</fullName>
    </recommendedName>
</protein>
<dbReference type="AlphaFoldDB" id="A0A1F5ZWM5"/>
<evidence type="ECO:0000256" key="6">
    <source>
        <dbReference type="ARBA" id="ARBA00022884"/>
    </source>
</evidence>
<keyword evidence="2" id="KW-0489">Methyltransferase</keyword>
<name>A0A1F5ZWM5_9BACT</name>
<dbReference type="InterPro" id="IPR033671">
    <property type="entry name" value="TrmH"/>
</dbReference>
<evidence type="ECO:0000256" key="5">
    <source>
        <dbReference type="ARBA" id="ARBA00022694"/>
    </source>
</evidence>
<accession>A0A1F5ZWM5</accession>
<dbReference type="InterPro" id="IPR029028">
    <property type="entry name" value="Alpha/beta_knot_MTases"/>
</dbReference>
<dbReference type="GO" id="GO:0002938">
    <property type="term" value="P:tRNA guanine ribose methylation"/>
    <property type="evidence" value="ECO:0007669"/>
    <property type="project" value="TreeGrafter"/>
</dbReference>
<gene>
    <name evidence="8" type="ORF">A3D78_06430</name>
</gene>
<dbReference type="InterPro" id="IPR029026">
    <property type="entry name" value="tRNA_m1G_MTases_N"/>
</dbReference>
<comment type="caution">
    <text evidence="8">The sequence shown here is derived from an EMBL/GenBank/DDBJ whole genome shotgun (WGS) entry which is preliminary data.</text>
</comment>
<dbReference type="GO" id="GO:0000049">
    <property type="term" value="F:tRNA binding"/>
    <property type="evidence" value="ECO:0007669"/>
    <property type="project" value="UniProtKB-KW"/>
</dbReference>
<evidence type="ECO:0000256" key="4">
    <source>
        <dbReference type="ARBA" id="ARBA00022691"/>
    </source>
</evidence>
<dbReference type="SUPFAM" id="SSF75217">
    <property type="entry name" value="alpha/beta knot"/>
    <property type="match status" value="1"/>
</dbReference>
<feature type="domain" description="tRNA/rRNA methyltransferase SpoU type" evidence="7">
    <location>
        <begin position="27"/>
        <end position="180"/>
    </location>
</feature>
<dbReference type="STRING" id="1798383.A3D78_06430"/>
<keyword evidence="3" id="KW-0808">Transferase</keyword>
<dbReference type="PANTHER" id="PTHR43453:SF1">
    <property type="entry name" value="TRNA_RRNA METHYLTRANSFERASE SPOU TYPE DOMAIN-CONTAINING PROTEIN"/>
    <property type="match status" value="1"/>
</dbReference>
<dbReference type="Pfam" id="PF00588">
    <property type="entry name" value="SpoU_methylase"/>
    <property type="match status" value="1"/>
</dbReference>
<evidence type="ECO:0000256" key="2">
    <source>
        <dbReference type="ARBA" id="ARBA00022603"/>
    </source>
</evidence>
<evidence type="ECO:0000256" key="3">
    <source>
        <dbReference type="ARBA" id="ARBA00022679"/>
    </source>
</evidence>
<keyword evidence="6" id="KW-0694">RNA-binding</keyword>
<evidence type="ECO:0000259" key="7">
    <source>
        <dbReference type="Pfam" id="PF00588"/>
    </source>
</evidence>
<keyword evidence="4" id="KW-0949">S-adenosyl-L-methionine</keyword>
<dbReference type="GO" id="GO:0008173">
    <property type="term" value="F:RNA methyltransferase activity"/>
    <property type="evidence" value="ECO:0007669"/>
    <property type="project" value="InterPro"/>
</dbReference>
<sequence length="186" mass="20903">MDRLNAGQLRTREVDEKLRAAIKRNPIYIILDDVLDTYNVGAIFRLADACAVKKIYLCGATETPPNPKIKKASVNTWKWVDWEYEKTASDAVLKLKTSTSAVASADRQNSKFKTIAIEQHKSSIPLKEYQPQFPLAIVVGNESFGVSKDILRLADEIVELPMFGVNKSLNVMVTLGIVLYRVIEYL</sequence>
<evidence type="ECO:0000256" key="1">
    <source>
        <dbReference type="ARBA" id="ARBA00022555"/>
    </source>
</evidence>
<dbReference type="Proteomes" id="UP000176253">
    <property type="component" value="Unassembled WGS sequence"/>
</dbReference>
<proteinExistence type="predicted"/>
<dbReference type="PANTHER" id="PTHR43453">
    <property type="entry name" value="RRNA METHYLASE-LIKE"/>
    <property type="match status" value="1"/>
</dbReference>
<reference evidence="8 9" key="1">
    <citation type="journal article" date="2016" name="Nat. Commun.">
        <title>Thousands of microbial genomes shed light on interconnected biogeochemical processes in an aquifer system.</title>
        <authorList>
            <person name="Anantharaman K."/>
            <person name="Brown C.T."/>
            <person name="Hug L.A."/>
            <person name="Sharon I."/>
            <person name="Castelle C.J."/>
            <person name="Probst A.J."/>
            <person name="Thomas B.C."/>
            <person name="Singh A."/>
            <person name="Wilkins M.J."/>
            <person name="Karaoz U."/>
            <person name="Brodie E.L."/>
            <person name="Williams K.H."/>
            <person name="Hubbard S.S."/>
            <person name="Banfield J.F."/>
        </authorList>
    </citation>
    <scope>NUCLEOTIDE SEQUENCE [LARGE SCALE GENOMIC DNA]</scope>
</reference>
<keyword evidence="5" id="KW-0819">tRNA processing</keyword>
<keyword evidence="1" id="KW-0820">tRNA-binding</keyword>
<dbReference type="InterPro" id="IPR001537">
    <property type="entry name" value="SpoU_MeTrfase"/>
</dbReference>
<organism evidence="8 9">
    <name type="scientific">Candidatus Gottesmanbacteria bacterium RIFCSPHIGHO2_02_FULL_39_14</name>
    <dbReference type="NCBI Taxonomy" id="1798383"/>
    <lineage>
        <taxon>Bacteria</taxon>
        <taxon>Candidatus Gottesmaniibacteriota</taxon>
    </lineage>
</organism>
<dbReference type="EMBL" id="MFJM01000051">
    <property type="protein sequence ID" value="OGG16889.1"/>
    <property type="molecule type" value="Genomic_DNA"/>
</dbReference>
<dbReference type="Gene3D" id="3.40.1280.10">
    <property type="match status" value="1"/>
</dbReference>